<feature type="region of interest" description="Disordered" evidence="2">
    <location>
        <begin position="504"/>
        <end position="580"/>
    </location>
</feature>
<sequence length="701" mass="76844">MDQIETTKRGRASVFVDDGIFEKESEYEPSPLSAFGLKLADAFNAKKHRSSPNDINNAVWARAAELKPQISRNVCTSEGSGSNPTEHGIASPITAVALPTLSILNSSIDMDAILLKKSNSVDDNSSASSPCEEFTTLTYLPRSAPNQDFPNQAVQCNILDPMSETFSVSNPLLTSTEIVTKAGELSQVKKLPAVEESILRDCSSVDSPKDTTPLDDMATHCAVNESAVASHNLETRRIDSNTITRQNLKEISAKSHPVDAPTPSAKPCNYLSVIPKRKYSDAQLRPPAAEAAVNTEAVQAADVPMLDLYAETPRHPMSACKIMETLPPAKRQSFVEYVFDFFSYDQLTMMVRLNPEGLFMNQLQNWTQHGLRINNISLLRSLLLLLEVLPVTPSSHCSSFIKLLRIADFNDVVLKTLSARVLAKWSLLEKIIRKHKSNKDFGGKTKSGVRFSAETSIVRFQSDVPSSAMSNCIRSEIKGILKKPGIVKLQVELNDEVVADASTMRETEGKTSQFMRSRRRTDAKTPGRKISDTVKRQHDKPLHQRQPESSGRPKEACTSLESTTRVFSESGSSDQAKPDQSLLPVISSEAHLESVHIMDTESHCGNIASSDSPHVIKLPAVSDPASVKSTACIKPDEVRTLSPLLKNAIMPAEYGSHKSESPATRNLVAPCPLHFFGPGCRDGESCKLSHDSNSAGWQRPW</sequence>
<protein>
    <recommendedName>
        <fullName evidence="3">C3H1-type domain-containing protein</fullName>
    </recommendedName>
</protein>
<dbReference type="GO" id="GO:0008270">
    <property type="term" value="F:zinc ion binding"/>
    <property type="evidence" value="ECO:0007669"/>
    <property type="project" value="UniProtKB-KW"/>
</dbReference>
<keyword evidence="1" id="KW-0863">Zinc-finger</keyword>
<dbReference type="EMBL" id="HACM01004177">
    <property type="protein sequence ID" value="CRZ04619.1"/>
    <property type="molecule type" value="Transcribed_RNA"/>
</dbReference>
<feature type="zinc finger region" description="C3H1-type" evidence="1">
    <location>
        <begin position="665"/>
        <end position="693"/>
    </location>
</feature>
<dbReference type="InterPro" id="IPR000571">
    <property type="entry name" value="Znf_CCCH"/>
</dbReference>
<evidence type="ECO:0000256" key="2">
    <source>
        <dbReference type="SAM" id="MobiDB-lite"/>
    </source>
</evidence>
<keyword evidence="1" id="KW-0479">Metal-binding</keyword>
<keyword evidence="1" id="KW-0862">Zinc</keyword>
<feature type="compositionally biased region" description="Polar residues" evidence="2">
    <location>
        <begin position="559"/>
        <end position="575"/>
    </location>
</feature>
<evidence type="ECO:0000256" key="1">
    <source>
        <dbReference type="PROSITE-ProRule" id="PRU00723"/>
    </source>
</evidence>
<reference evidence="4" key="1">
    <citation type="submission" date="2015-04" db="EMBL/GenBank/DDBJ databases">
        <title>The genome sequence of the plant pathogenic Rhizarian Plasmodiophora brassicae reveals insights in its biotrophic life cycle and the origin of chitin synthesis.</title>
        <authorList>
            <person name="Schwelm A."/>
            <person name="Fogelqvist J."/>
            <person name="Knaust A."/>
            <person name="Julke S."/>
            <person name="Lilja T."/>
            <person name="Dhandapani V."/>
            <person name="Bonilla-Rosso G."/>
            <person name="Karlsson M."/>
            <person name="Shevchenko A."/>
            <person name="Choi S.R."/>
            <person name="Kim H.G."/>
            <person name="Park J.Y."/>
            <person name="Lim Y.P."/>
            <person name="Ludwig-Muller J."/>
            <person name="Dixelius C."/>
        </authorList>
    </citation>
    <scope>NUCLEOTIDE SEQUENCE</scope>
    <source>
        <tissue evidence="4">Potato root galls</tissue>
    </source>
</reference>
<feature type="domain" description="C3H1-type" evidence="3">
    <location>
        <begin position="665"/>
        <end position="693"/>
    </location>
</feature>
<dbReference type="AlphaFoldDB" id="A0A0H5R8F3"/>
<evidence type="ECO:0000313" key="4">
    <source>
        <dbReference type="EMBL" id="CRZ04619.1"/>
    </source>
</evidence>
<name>A0A0H5R8F3_9EUKA</name>
<dbReference type="PROSITE" id="PS50103">
    <property type="entry name" value="ZF_C3H1"/>
    <property type="match status" value="1"/>
</dbReference>
<accession>A0A0H5R8F3</accession>
<evidence type="ECO:0000259" key="3">
    <source>
        <dbReference type="PROSITE" id="PS50103"/>
    </source>
</evidence>
<proteinExistence type="predicted"/>
<organism evidence="4">
    <name type="scientific">Spongospora subterranea</name>
    <dbReference type="NCBI Taxonomy" id="70186"/>
    <lineage>
        <taxon>Eukaryota</taxon>
        <taxon>Sar</taxon>
        <taxon>Rhizaria</taxon>
        <taxon>Endomyxa</taxon>
        <taxon>Phytomyxea</taxon>
        <taxon>Plasmodiophorida</taxon>
        <taxon>Plasmodiophoridae</taxon>
        <taxon>Spongospora</taxon>
    </lineage>
</organism>
<feature type="compositionally biased region" description="Basic and acidic residues" evidence="2">
    <location>
        <begin position="520"/>
        <end position="555"/>
    </location>
</feature>